<evidence type="ECO:0000256" key="1">
    <source>
        <dbReference type="ARBA" id="ARBA00009737"/>
    </source>
</evidence>
<accession>A0A7J8X205</accession>
<dbReference type="InterPro" id="IPR008802">
    <property type="entry name" value="REF"/>
</dbReference>
<dbReference type="Proteomes" id="UP000593577">
    <property type="component" value="Unassembled WGS sequence"/>
</dbReference>
<evidence type="ECO:0008006" key="4">
    <source>
        <dbReference type="Google" id="ProtNLM"/>
    </source>
</evidence>
<gene>
    <name evidence="2" type="ORF">Goari_012507</name>
</gene>
<evidence type="ECO:0000313" key="3">
    <source>
        <dbReference type="Proteomes" id="UP000593577"/>
    </source>
</evidence>
<dbReference type="AlphaFoldDB" id="A0A7J8X205"/>
<dbReference type="EMBL" id="JABFAA010000004">
    <property type="protein sequence ID" value="MBA0680829.1"/>
    <property type="molecule type" value="Genomic_DNA"/>
</dbReference>
<dbReference type="PANTHER" id="PTHR33732">
    <property type="entry name" value="REF/SRPP-LIKE PROTEIN OS05G0151300/LOC_OS05G05940"/>
    <property type="match status" value="1"/>
</dbReference>
<name>A0A7J8X205_GOSAI</name>
<keyword evidence="3" id="KW-1185">Reference proteome</keyword>
<proteinExistence type="inferred from homology"/>
<reference evidence="2 3" key="1">
    <citation type="journal article" date="2019" name="Genome Biol. Evol.">
        <title>Insights into the evolution of the New World diploid cottons (Gossypium, subgenus Houzingenia) based on genome sequencing.</title>
        <authorList>
            <person name="Grover C.E."/>
            <person name="Arick M.A. 2nd"/>
            <person name="Thrash A."/>
            <person name="Conover J.L."/>
            <person name="Sanders W.S."/>
            <person name="Peterson D.G."/>
            <person name="Frelichowski J.E."/>
            <person name="Scheffler J.A."/>
            <person name="Scheffler B.E."/>
            <person name="Wendel J.F."/>
        </authorList>
    </citation>
    <scope>NUCLEOTIDE SEQUENCE [LARGE SCALE GENOMIC DNA]</scope>
    <source>
        <strain evidence="2">185</strain>
        <tissue evidence="2">Leaf</tissue>
    </source>
</reference>
<sequence length="176" mass="20191">MDSRLNALAFIAQPEESVTKIDRRDPRVMKQVSCEAISADQKAPCVARDVASELHRLYAKYEPKAEQCVVSAWRKLNQLPLFPQVASVLVPTAAYCSDMYNQTVVNSAEKGYKVASYLPLVPAHKIAKLFRERSLTLIHCYAKVDWHNDFDKKKKYGFCFKENCYWFFISALSLQM</sequence>
<evidence type="ECO:0000313" key="2">
    <source>
        <dbReference type="EMBL" id="MBA0680829.1"/>
    </source>
</evidence>
<comment type="caution">
    <text evidence="2">The sequence shown here is derived from an EMBL/GenBank/DDBJ whole genome shotgun (WGS) entry which is preliminary data.</text>
</comment>
<dbReference type="PANTHER" id="PTHR33732:SF9">
    <property type="entry name" value="REF_SRPP-LIKE PROTEIN OS05G0151300_LOC_OS05G05940"/>
    <property type="match status" value="1"/>
</dbReference>
<dbReference type="Pfam" id="PF05755">
    <property type="entry name" value="REF"/>
    <property type="match status" value="1"/>
</dbReference>
<organism evidence="2 3">
    <name type="scientific">Gossypium aridum</name>
    <name type="common">American cotton</name>
    <name type="synonym">Erioxylum aridum</name>
    <dbReference type="NCBI Taxonomy" id="34290"/>
    <lineage>
        <taxon>Eukaryota</taxon>
        <taxon>Viridiplantae</taxon>
        <taxon>Streptophyta</taxon>
        <taxon>Embryophyta</taxon>
        <taxon>Tracheophyta</taxon>
        <taxon>Spermatophyta</taxon>
        <taxon>Magnoliopsida</taxon>
        <taxon>eudicotyledons</taxon>
        <taxon>Gunneridae</taxon>
        <taxon>Pentapetalae</taxon>
        <taxon>rosids</taxon>
        <taxon>malvids</taxon>
        <taxon>Malvales</taxon>
        <taxon>Malvaceae</taxon>
        <taxon>Malvoideae</taxon>
        <taxon>Gossypium</taxon>
    </lineage>
</organism>
<comment type="similarity">
    <text evidence="1">Belongs to the REF/SRPP family.</text>
</comment>
<protein>
    <recommendedName>
        <fullName evidence="4">REF/SRPP-like protein</fullName>
    </recommendedName>
</protein>